<accession>A0A5N6QAN7</accession>
<dbReference type="Gene3D" id="3.10.110.10">
    <property type="entry name" value="Ubiquitin Conjugating Enzyme"/>
    <property type="match status" value="1"/>
</dbReference>
<keyword evidence="1" id="KW-0808">Transferase</keyword>
<feature type="region of interest" description="Disordered" evidence="3">
    <location>
        <begin position="1"/>
        <end position="24"/>
    </location>
</feature>
<dbReference type="InterPro" id="IPR057734">
    <property type="entry name" value="UBE2O-like_SH3-C"/>
</dbReference>
<gene>
    <name evidence="5" type="ORF">FH972_000460</name>
</gene>
<dbReference type="PROSITE" id="PS50127">
    <property type="entry name" value="UBC_2"/>
    <property type="match status" value="1"/>
</dbReference>
<sequence>MDTFLSDSDWESSSESGSNEDREETEYLYVGQARSILSSLEESIGKIDDFLSFERGFGFGDLVCSVTDPSGQMGRVVGIDMLVDLESAQGKIIKNVNSKKLLKIRSISVGDYVVCGPWLGMVDKVVDKVTVVFDDGAKCEVTAMDQENLLPISPNILEDSQYPYYPGQRVRVKPSEVTKSARRFCGTWRQNQDEGTVCAVEAGLVSVEWFASVPVGCDLSLPIPPRSQDSRNLTLLSCFSYANWQLGDWCMLPSADNKGVMEQTFLNASTGKLIKENLTRGFKRSHSSNLEELFVIVKTKTKVDVMWQDGGCSFGLDSQKLLPVSVVNIYEFLPEQFVLEKGTCDDPLMSSSQRWGVVRSVDAKERTVKVQWTTLAMSEANNLNGSSIEETLSAYELVEHPEFSYCLGDVVFRLVQNQFGDPANKDHLNSETGMGEEAALKGEYCTKDQTQYSNNSYLSCIGNVTGFEDGAVEVRWATGFATKVAPYEIFRVDKSEGSTATHVLFEENVEETNQEMIEHDKQSYNQKGKDSFNSDRVGENCKKHPWESSSFFLPQAAFGFLMSIATNLFGSVGSTSLPCPVVSSLISEDGDEAGILPEEEVLESCDLLQTFRKTSLDHEVKETLDNEALPFSATTENSHQFMQFDMVGDCSDHHFFSAGKGLALSWFKKVQQEWSILEKNLPETIHVRVFDERMDLLRAVIVGAPGTPYHDGLFFFDILLPLEYPYEPPHFEALVEDHFKRRSQHILTACKAYMEGAPVGCAFGFGKTDDGKNLTGNSTGFKIMLAKLLPKLVEAFADRGMDYSQFIEPEK</sequence>
<dbReference type="PANTHER" id="PTHR46116:SF15">
    <property type="entry name" value="(E3-INDEPENDENT) E2 UBIQUITIN-CONJUGATING ENZYME"/>
    <property type="match status" value="1"/>
</dbReference>
<dbReference type="Pfam" id="PF00179">
    <property type="entry name" value="UQ_con"/>
    <property type="match status" value="1"/>
</dbReference>
<reference evidence="5 6" key="1">
    <citation type="submission" date="2019-06" db="EMBL/GenBank/DDBJ databases">
        <title>A chromosomal-level reference genome of Carpinus fangiana (Coryloideae, Betulaceae).</title>
        <authorList>
            <person name="Yang X."/>
            <person name="Wang Z."/>
            <person name="Zhang L."/>
            <person name="Hao G."/>
            <person name="Liu J."/>
            <person name="Yang Y."/>
        </authorList>
    </citation>
    <scope>NUCLEOTIDE SEQUENCE [LARGE SCALE GENOMIC DNA]</scope>
    <source>
        <strain evidence="5">Cfa_2016G</strain>
        <tissue evidence="5">Leaf</tissue>
    </source>
</reference>
<dbReference type="InterPro" id="IPR057735">
    <property type="entry name" value="UBE2O-like_tSH3-B"/>
</dbReference>
<keyword evidence="2" id="KW-0833">Ubl conjugation pathway</keyword>
<dbReference type="Pfam" id="PF23046">
    <property type="entry name" value="tSH3-B_UBE2O"/>
    <property type="match status" value="1"/>
</dbReference>
<dbReference type="InterPro" id="IPR057733">
    <property type="entry name" value="UBE2O-like_SH3-B"/>
</dbReference>
<dbReference type="GO" id="GO:0061631">
    <property type="term" value="F:ubiquitin conjugating enzyme activity"/>
    <property type="evidence" value="ECO:0007669"/>
    <property type="project" value="TreeGrafter"/>
</dbReference>
<proteinExistence type="predicted"/>
<name>A0A5N6QAN7_9ROSI</name>
<dbReference type="EMBL" id="CM017321">
    <property type="protein sequence ID" value="KAE7995689.1"/>
    <property type="molecule type" value="Genomic_DNA"/>
</dbReference>
<dbReference type="Pfam" id="PF23043">
    <property type="entry name" value="SH3-B_UBE2O"/>
    <property type="match status" value="1"/>
</dbReference>
<dbReference type="PANTHER" id="PTHR46116">
    <property type="entry name" value="(E3-INDEPENDENT) E2 UBIQUITIN-CONJUGATING ENZYME"/>
    <property type="match status" value="1"/>
</dbReference>
<organism evidence="5 6">
    <name type="scientific">Carpinus fangiana</name>
    <dbReference type="NCBI Taxonomy" id="176857"/>
    <lineage>
        <taxon>Eukaryota</taxon>
        <taxon>Viridiplantae</taxon>
        <taxon>Streptophyta</taxon>
        <taxon>Embryophyta</taxon>
        <taxon>Tracheophyta</taxon>
        <taxon>Spermatophyta</taxon>
        <taxon>Magnoliopsida</taxon>
        <taxon>eudicotyledons</taxon>
        <taxon>Gunneridae</taxon>
        <taxon>Pentapetalae</taxon>
        <taxon>rosids</taxon>
        <taxon>fabids</taxon>
        <taxon>Fagales</taxon>
        <taxon>Betulaceae</taxon>
        <taxon>Carpinus</taxon>
    </lineage>
</organism>
<dbReference type="AlphaFoldDB" id="A0A5N6QAN7"/>
<feature type="domain" description="UBC core" evidence="4">
    <location>
        <begin position="665"/>
        <end position="811"/>
    </location>
</feature>
<dbReference type="OrthoDB" id="47801at2759"/>
<evidence type="ECO:0000256" key="2">
    <source>
        <dbReference type="ARBA" id="ARBA00022786"/>
    </source>
</evidence>
<keyword evidence="6" id="KW-1185">Reference proteome</keyword>
<dbReference type="InterPro" id="IPR016135">
    <property type="entry name" value="UBQ-conjugating_enzyme/RWD"/>
</dbReference>
<evidence type="ECO:0000313" key="6">
    <source>
        <dbReference type="Proteomes" id="UP000327013"/>
    </source>
</evidence>
<evidence type="ECO:0000259" key="4">
    <source>
        <dbReference type="PROSITE" id="PS50127"/>
    </source>
</evidence>
<evidence type="ECO:0000256" key="1">
    <source>
        <dbReference type="ARBA" id="ARBA00022679"/>
    </source>
</evidence>
<dbReference type="InterPro" id="IPR000608">
    <property type="entry name" value="UBC"/>
</dbReference>
<evidence type="ECO:0000256" key="3">
    <source>
        <dbReference type="SAM" id="MobiDB-lite"/>
    </source>
</evidence>
<evidence type="ECO:0000313" key="5">
    <source>
        <dbReference type="EMBL" id="KAE7995689.1"/>
    </source>
</evidence>
<dbReference type="Proteomes" id="UP000327013">
    <property type="component" value="Chromosome 1"/>
</dbReference>
<dbReference type="Pfam" id="PF23044">
    <property type="entry name" value="SH3-C_UBE2O"/>
    <property type="match status" value="1"/>
</dbReference>
<protein>
    <recommendedName>
        <fullName evidence="4">UBC core domain-containing protein</fullName>
    </recommendedName>
</protein>
<dbReference type="SUPFAM" id="SSF54495">
    <property type="entry name" value="UBC-like"/>
    <property type="match status" value="1"/>
</dbReference>